<dbReference type="PANTHER" id="PTHR10334">
    <property type="entry name" value="CYSTEINE-RICH SECRETORY PROTEIN-RELATED"/>
    <property type="match status" value="1"/>
</dbReference>
<keyword evidence="5" id="KW-0812">Transmembrane</keyword>
<dbReference type="InterPro" id="IPR014044">
    <property type="entry name" value="CAP_dom"/>
</dbReference>
<evidence type="ECO:0000259" key="6">
    <source>
        <dbReference type="SMART" id="SM00198"/>
    </source>
</evidence>
<dbReference type="AlphaFoldDB" id="A0A6B9VKR5"/>
<comment type="similarity">
    <text evidence="2">Belongs to the CRISP family.</text>
</comment>
<evidence type="ECO:0000256" key="1">
    <source>
        <dbReference type="ARBA" id="ARBA00004613"/>
    </source>
</evidence>
<keyword evidence="4" id="KW-0732">Signal</keyword>
<dbReference type="CDD" id="cd05380">
    <property type="entry name" value="CAP_euk"/>
    <property type="match status" value="1"/>
</dbReference>
<dbReference type="PIRSF" id="PIRSF038921">
    <property type="entry name" value="P14a"/>
    <property type="match status" value="1"/>
</dbReference>
<organism evidence="7">
    <name type="scientific">Sergentomyia schwetzi</name>
    <dbReference type="NCBI Taxonomy" id="114605"/>
    <lineage>
        <taxon>Eukaryota</taxon>
        <taxon>Metazoa</taxon>
        <taxon>Ecdysozoa</taxon>
        <taxon>Arthropoda</taxon>
        <taxon>Hexapoda</taxon>
        <taxon>Insecta</taxon>
        <taxon>Pterygota</taxon>
        <taxon>Neoptera</taxon>
        <taxon>Endopterygota</taxon>
        <taxon>Diptera</taxon>
        <taxon>Nematocera</taxon>
        <taxon>Psychodoidea</taxon>
        <taxon>Psychodidae</taxon>
        <taxon>Sergentomyia</taxon>
        <taxon>Sergentomyia</taxon>
    </lineage>
</organism>
<dbReference type="InterPro" id="IPR001283">
    <property type="entry name" value="CRISP-related"/>
</dbReference>
<evidence type="ECO:0000313" key="7">
    <source>
        <dbReference type="EMBL" id="QHO60649.1"/>
    </source>
</evidence>
<sequence>MGSAVHSFLVVCCIMWKISILCGVFGLFVAVVVSDQSFYCDANSCPSYNPSLPPRKHIGCGNNGGFDHECPSNAEIIPIDEQKQLLFLKLHNRLRDRLARGKVPGFKKAAKMPMLKWNDELAKLAELNVRTCKFEHDECRATKICPYAGQNLAWSASFPDFQDVNYVIKNSTREWFNEYRFANQAHTDRYTTGSGNGGQIGHFTAFIHEKSDKVGCAVVKYSKGEDQYKEYLVACNYCYTNMMFEKIYTTTTGKPCSQCKNKKCGKVYKNLCDKSEEVEPIPDVLKQNRG</sequence>
<dbReference type="SUPFAM" id="SSF55797">
    <property type="entry name" value="PR-1-like"/>
    <property type="match status" value="1"/>
</dbReference>
<reference evidence="7" key="1">
    <citation type="submission" date="2019-10" db="EMBL/GenBank/DDBJ databases">
        <title>Sergentomyia schwetzi: salivary gland transcriptome, proteome and enzymatic activities in two lineages adapted to different blood sources.</title>
        <authorList>
            <person name="Polanska N."/>
            <person name="Ishemgulova A."/>
            <person name="Volfova V."/>
            <person name="Flegontov P."/>
            <person name="Votypka J."/>
            <person name="Yurchenko V."/>
            <person name="Volf P."/>
        </authorList>
    </citation>
    <scope>NUCLEOTIDE SEQUENCE</scope>
    <source>
        <tissue evidence="7">Salivary glands</tissue>
    </source>
</reference>
<evidence type="ECO:0000256" key="3">
    <source>
        <dbReference type="ARBA" id="ARBA00022525"/>
    </source>
</evidence>
<keyword evidence="3" id="KW-0964">Secreted</keyword>
<evidence type="ECO:0000256" key="4">
    <source>
        <dbReference type="ARBA" id="ARBA00022729"/>
    </source>
</evidence>
<dbReference type="InterPro" id="IPR034763">
    <property type="entry name" value="P14a_insect"/>
</dbReference>
<feature type="domain" description="SCP" evidence="6">
    <location>
        <begin position="82"/>
        <end position="244"/>
    </location>
</feature>
<dbReference type="SMART" id="SM00198">
    <property type="entry name" value="SCP"/>
    <property type="match status" value="1"/>
</dbReference>
<dbReference type="Gene3D" id="3.40.33.10">
    <property type="entry name" value="CAP"/>
    <property type="match status" value="1"/>
</dbReference>
<dbReference type="InterPro" id="IPR035940">
    <property type="entry name" value="CAP_sf"/>
</dbReference>
<dbReference type="EMBL" id="MN605259">
    <property type="protein sequence ID" value="QHO60649.1"/>
    <property type="molecule type" value="mRNA"/>
</dbReference>
<evidence type="ECO:0000256" key="2">
    <source>
        <dbReference type="ARBA" id="ARBA00009923"/>
    </source>
</evidence>
<dbReference type="Pfam" id="PF00188">
    <property type="entry name" value="CAP"/>
    <property type="match status" value="1"/>
</dbReference>
<comment type="subcellular location">
    <subcellularLocation>
        <location evidence="1">Secreted</location>
    </subcellularLocation>
</comment>
<dbReference type="GO" id="GO:0005576">
    <property type="term" value="C:extracellular region"/>
    <property type="evidence" value="ECO:0007669"/>
    <property type="project" value="UniProtKB-SubCell"/>
</dbReference>
<proteinExistence type="evidence at transcript level"/>
<accession>A0A6B9VKR5</accession>
<evidence type="ECO:0000256" key="5">
    <source>
        <dbReference type="SAM" id="Phobius"/>
    </source>
</evidence>
<name>A0A6B9VKR5_9DIPT</name>
<feature type="transmembrane region" description="Helical" evidence="5">
    <location>
        <begin position="7"/>
        <end position="33"/>
    </location>
</feature>
<keyword evidence="5" id="KW-0472">Membrane</keyword>
<keyword evidence="5" id="KW-1133">Transmembrane helix</keyword>
<protein>
    <submittedName>
        <fullName evidence="7">Antigen 5-related protein</fullName>
    </submittedName>
</protein>